<evidence type="ECO:0000313" key="2">
    <source>
        <dbReference type="EMBL" id="SCU86999.1"/>
    </source>
</evidence>
<dbReference type="GO" id="GO:0005737">
    <property type="term" value="C:cytoplasm"/>
    <property type="evidence" value="ECO:0007669"/>
    <property type="project" value="TreeGrafter"/>
</dbReference>
<dbReference type="SUPFAM" id="SSF54197">
    <property type="entry name" value="HIT-like"/>
    <property type="match status" value="1"/>
</dbReference>
<dbReference type="PANTHER" id="PTHR11943">
    <property type="entry name" value="GALACTOSE-1-PHOSPHATE URIDYLYLTRANSFERASE"/>
    <property type="match status" value="1"/>
</dbReference>
<dbReference type="GO" id="GO:0008270">
    <property type="term" value="F:zinc ion binding"/>
    <property type="evidence" value="ECO:0007669"/>
    <property type="project" value="InterPro"/>
</dbReference>
<reference evidence="3" key="1">
    <citation type="submission" date="2016-03" db="EMBL/GenBank/DDBJ databases">
        <authorList>
            <person name="Devillers Hugo."/>
        </authorList>
    </citation>
    <scope>NUCLEOTIDE SEQUENCE [LARGE SCALE GENOMIC DNA]</scope>
</reference>
<dbReference type="GO" id="GO:0033499">
    <property type="term" value="P:galactose catabolic process via UDP-galactose, Leloir pathway"/>
    <property type="evidence" value="ECO:0007669"/>
    <property type="project" value="TreeGrafter"/>
</dbReference>
<accession>A0A1G4JAJ3</accession>
<protein>
    <submittedName>
        <fullName evidence="2">LANO_0C09780g1_1</fullName>
    </submittedName>
</protein>
<keyword evidence="3" id="KW-1185">Reference proteome</keyword>
<dbReference type="AlphaFoldDB" id="A0A1G4JAJ3"/>
<dbReference type="GO" id="GO:0008108">
    <property type="term" value="F:UDP-glucose:hexose-1-phosphate uridylyltransferase activity"/>
    <property type="evidence" value="ECO:0007669"/>
    <property type="project" value="InterPro"/>
</dbReference>
<organism evidence="2 3">
    <name type="scientific">Lachancea nothofagi CBS 11611</name>
    <dbReference type="NCBI Taxonomy" id="1266666"/>
    <lineage>
        <taxon>Eukaryota</taxon>
        <taxon>Fungi</taxon>
        <taxon>Dikarya</taxon>
        <taxon>Ascomycota</taxon>
        <taxon>Saccharomycotina</taxon>
        <taxon>Saccharomycetes</taxon>
        <taxon>Saccharomycetales</taxon>
        <taxon>Saccharomycetaceae</taxon>
        <taxon>Lachancea</taxon>
    </lineage>
</organism>
<proteinExistence type="predicted"/>
<dbReference type="EMBL" id="LT598446">
    <property type="protein sequence ID" value="SCU86999.1"/>
    <property type="molecule type" value="Genomic_DNA"/>
</dbReference>
<dbReference type="PANTHER" id="PTHR11943:SF1">
    <property type="entry name" value="GALACTOSE-1-PHOSPHATE URIDYLYLTRANSFERASE"/>
    <property type="match status" value="1"/>
</dbReference>
<name>A0A1G4JAJ3_9SACH</name>
<dbReference type="Gene3D" id="3.30.428.10">
    <property type="entry name" value="HIT-like"/>
    <property type="match status" value="1"/>
</dbReference>
<sequence>MRLPYSMGFTKRHLTLNKDMAWFHRHFYPPLLRSATVRKFLGGFELLGEPQRDLTAEQAAKRLVDLDGNTEKV</sequence>
<dbReference type="InterPro" id="IPR036265">
    <property type="entry name" value="HIT-like_sf"/>
</dbReference>
<evidence type="ECO:0000259" key="1">
    <source>
        <dbReference type="Pfam" id="PF02744"/>
    </source>
</evidence>
<dbReference type="InterPro" id="IPR001937">
    <property type="entry name" value="GalP_UDPtransf1"/>
</dbReference>
<dbReference type="InterPro" id="IPR005850">
    <property type="entry name" value="GalP_Utransf_C"/>
</dbReference>
<gene>
    <name evidence="2" type="ORF">LANO_0C09780G</name>
</gene>
<dbReference type="Pfam" id="PF02744">
    <property type="entry name" value="GalP_UDP_tr_C"/>
    <property type="match status" value="1"/>
</dbReference>
<dbReference type="OrthoDB" id="418412at2759"/>
<feature type="domain" description="Galactose-1-phosphate uridyl transferase C-terminal" evidence="1">
    <location>
        <begin position="3"/>
        <end position="67"/>
    </location>
</feature>
<evidence type="ECO:0000313" key="3">
    <source>
        <dbReference type="Proteomes" id="UP000189911"/>
    </source>
</evidence>
<dbReference type="Proteomes" id="UP000189911">
    <property type="component" value="Chromosome C"/>
</dbReference>